<protein>
    <recommendedName>
        <fullName evidence="4">Cupin 2 conserved barrel domain-containing protein</fullName>
    </recommendedName>
</protein>
<dbReference type="GeneID" id="19977245"/>
<evidence type="ECO:0008006" key="4">
    <source>
        <dbReference type="Google" id="ProtNLM"/>
    </source>
</evidence>
<dbReference type="Gene3D" id="2.60.120.10">
    <property type="entry name" value="Jelly Rolls"/>
    <property type="match status" value="1"/>
</dbReference>
<dbReference type="InParanoid" id="W2S8S0"/>
<evidence type="ECO:0000313" key="2">
    <source>
        <dbReference type="EMBL" id="ETN45030.1"/>
    </source>
</evidence>
<feature type="compositionally biased region" description="Polar residues" evidence="1">
    <location>
        <begin position="1"/>
        <end position="17"/>
    </location>
</feature>
<dbReference type="HOGENOM" id="CLU_096188_0_1_1"/>
<gene>
    <name evidence="2" type="ORF">HMPREF1541_09906</name>
</gene>
<evidence type="ECO:0000256" key="1">
    <source>
        <dbReference type="SAM" id="MobiDB-lite"/>
    </source>
</evidence>
<dbReference type="InterPro" id="IPR011051">
    <property type="entry name" value="RmlC_Cupin_sf"/>
</dbReference>
<dbReference type="STRING" id="1220924.W2S8S0"/>
<evidence type="ECO:0000313" key="3">
    <source>
        <dbReference type="Proteomes" id="UP000030752"/>
    </source>
</evidence>
<dbReference type="InterPro" id="IPR047142">
    <property type="entry name" value="OryJ/VirC-like"/>
</dbReference>
<reference evidence="2 3" key="1">
    <citation type="submission" date="2013-03" db="EMBL/GenBank/DDBJ databases">
        <title>The Genome Sequence of Phialophora europaea CBS 101466.</title>
        <authorList>
            <consortium name="The Broad Institute Genomics Platform"/>
            <person name="Cuomo C."/>
            <person name="de Hoog S."/>
            <person name="Gorbushina A."/>
            <person name="Walker B."/>
            <person name="Young S.K."/>
            <person name="Zeng Q."/>
            <person name="Gargeya S."/>
            <person name="Fitzgerald M."/>
            <person name="Haas B."/>
            <person name="Abouelleil A."/>
            <person name="Allen A.W."/>
            <person name="Alvarado L."/>
            <person name="Arachchi H.M."/>
            <person name="Berlin A.M."/>
            <person name="Chapman S.B."/>
            <person name="Gainer-Dewar J."/>
            <person name="Goldberg J."/>
            <person name="Griggs A."/>
            <person name="Gujja S."/>
            <person name="Hansen M."/>
            <person name="Howarth C."/>
            <person name="Imamovic A."/>
            <person name="Ireland A."/>
            <person name="Larimer J."/>
            <person name="McCowan C."/>
            <person name="Murphy C."/>
            <person name="Pearson M."/>
            <person name="Poon T.W."/>
            <person name="Priest M."/>
            <person name="Roberts A."/>
            <person name="Saif S."/>
            <person name="Shea T."/>
            <person name="Sisk P."/>
            <person name="Sykes S."/>
            <person name="Wortman J."/>
            <person name="Nusbaum C."/>
            <person name="Birren B."/>
        </authorList>
    </citation>
    <scope>NUCLEOTIDE SEQUENCE [LARGE SCALE GENOMIC DNA]</scope>
    <source>
        <strain evidence="2 3">CBS 101466</strain>
    </source>
</reference>
<dbReference type="RefSeq" id="XP_008712800.1">
    <property type="nucleotide sequence ID" value="XM_008714578.1"/>
</dbReference>
<name>W2S8S0_CYPE1</name>
<dbReference type="CDD" id="cd02231">
    <property type="entry name" value="cupin_BLL6423-like"/>
    <property type="match status" value="1"/>
</dbReference>
<dbReference type="PANTHER" id="PTHR36156:SF2">
    <property type="entry name" value="CUPIN TYPE-2 DOMAIN-CONTAINING PROTEIN"/>
    <property type="match status" value="1"/>
</dbReference>
<dbReference type="VEuPathDB" id="FungiDB:HMPREF1541_09906"/>
<dbReference type="InterPro" id="IPR014710">
    <property type="entry name" value="RmlC-like_jellyroll"/>
</dbReference>
<dbReference type="EMBL" id="KB822713">
    <property type="protein sequence ID" value="ETN45030.1"/>
    <property type="molecule type" value="Genomic_DNA"/>
</dbReference>
<proteinExistence type="predicted"/>
<dbReference type="PANTHER" id="PTHR36156">
    <property type="entry name" value="SLR2101 PROTEIN"/>
    <property type="match status" value="1"/>
</dbReference>
<accession>W2S8S0</accession>
<dbReference type="OrthoDB" id="5840532at2759"/>
<dbReference type="eggNOG" id="ENOG502SQ28">
    <property type="taxonomic scope" value="Eukaryota"/>
</dbReference>
<feature type="region of interest" description="Disordered" evidence="1">
    <location>
        <begin position="1"/>
        <end position="25"/>
    </location>
</feature>
<sequence>MTNKKPSASTPASGPDSTWTTTPTTLRPNRRYITTHDPQTGKSIYAASPPQIYARTPALGGMARSFATDRIPVDFTDEGDVKRYRGGTESAASYRQRHIVVPDGGVNLVVVDLLPGAESGMHRTKSVDFSICVLGEIVHELDSGETRVLLPGDHIVQRGTMHKWINGSKTEPARFVAVTVPAAEFEIPGTGGRMLEEEHLPKAKL</sequence>
<organism evidence="2 3">
    <name type="scientific">Cyphellophora europaea (strain CBS 101466)</name>
    <name type="common">Phialophora europaea</name>
    <dbReference type="NCBI Taxonomy" id="1220924"/>
    <lineage>
        <taxon>Eukaryota</taxon>
        <taxon>Fungi</taxon>
        <taxon>Dikarya</taxon>
        <taxon>Ascomycota</taxon>
        <taxon>Pezizomycotina</taxon>
        <taxon>Eurotiomycetes</taxon>
        <taxon>Chaetothyriomycetidae</taxon>
        <taxon>Chaetothyriales</taxon>
        <taxon>Cyphellophoraceae</taxon>
        <taxon>Cyphellophora</taxon>
    </lineage>
</organism>
<keyword evidence="3" id="KW-1185">Reference proteome</keyword>
<dbReference type="AlphaFoldDB" id="W2S8S0"/>
<dbReference type="SUPFAM" id="SSF51182">
    <property type="entry name" value="RmlC-like cupins"/>
    <property type="match status" value="1"/>
</dbReference>
<dbReference type="Proteomes" id="UP000030752">
    <property type="component" value="Unassembled WGS sequence"/>
</dbReference>